<evidence type="ECO:0000313" key="8">
    <source>
        <dbReference type="Proteomes" id="UP000541558"/>
    </source>
</evidence>
<evidence type="ECO:0000256" key="3">
    <source>
        <dbReference type="ARBA" id="ARBA00022857"/>
    </source>
</evidence>
<dbReference type="SUPFAM" id="SSF50978">
    <property type="entry name" value="WD40 repeat-like"/>
    <property type="match status" value="2"/>
</dbReference>
<feature type="domain" description="Nephrocystin 3-like N-terminal" evidence="6">
    <location>
        <begin position="597"/>
        <end position="755"/>
    </location>
</feature>
<dbReference type="InterPro" id="IPR002347">
    <property type="entry name" value="SDR_fam"/>
</dbReference>
<dbReference type="SUPFAM" id="SSF51735">
    <property type="entry name" value="NAD(P)-binding Rossmann-fold domains"/>
    <property type="match status" value="1"/>
</dbReference>
<dbReference type="FunFam" id="3.40.50.720:FF:000084">
    <property type="entry name" value="Short-chain dehydrogenase reductase"/>
    <property type="match status" value="1"/>
</dbReference>
<dbReference type="InterPro" id="IPR001680">
    <property type="entry name" value="WD40_rpt"/>
</dbReference>
<dbReference type="PROSITE" id="PS50294">
    <property type="entry name" value="WD_REPEATS_REGION"/>
    <property type="match status" value="9"/>
</dbReference>
<dbReference type="Gene3D" id="3.40.50.720">
    <property type="entry name" value="NAD(P)-binding Rossmann-like Domain"/>
    <property type="match status" value="1"/>
</dbReference>
<dbReference type="InterPro" id="IPR036291">
    <property type="entry name" value="NAD(P)-bd_dom_sf"/>
</dbReference>
<dbReference type="Gene3D" id="2.130.10.10">
    <property type="entry name" value="YVTN repeat-like/Quinoprotein amine dehydrogenase"/>
    <property type="match status" value="4"/>
</dbReference>
<dbReference type="InterPro" id="IPR036322">
    <property type="entry name" value="WD40_repeat_dom_sf"/>
</dbReference>
<dbReference type="InterPro" id="IPR059179">
    <property type="entry name" value="MLKL-like_MCAfunc"/>
</dbReference>
<dbReference type="InterPro" id="IPR019775">
    <property type="entry name" value="WD40_repeat_CS"/>
</dbReference>
<feature type="compositionally biased region" description="Polar residues" evidence="5">
    <location>
        <begin position="304"/>
        <end position="313"/>
    </location>
</feature>
<evidence type="ECO:0000256" key="4">
    <source>
        <dbReference type="PROSITE-ProRule" id="PRU00221"/>
    </source>
</evidence>
<gene>
    <name evidence="7" type="ORF">D9611_011164</name>
</gene>
<feature type="repeat" description="WD" evidence="4">
    <location>
        <begin position="1494"/>
        <end position="1530"/>
    </location>
</feature>
<feature type="repeat" description="WD" evidence="4">
    <location>
        <begin position="1448"/>
        <end position="1489"/>
    </location>
</feature>
<dbReference type="PANTHER" id="PTHR19848:SF8">
    <property type="entry name" value="F-BOX AND WD REPEAT DOMAIN CONTAINING 7"/>
    <property type="match status" value="1"/>
</dbReference>
<feature type="repeat" description="WD" evidence="4">
    <location>
        <begin position="1361"/>
        <end position="1402"/>
    </location>
</feature>
<dbReference type="Gene3D" id="3.40.50.300">
    <property type="entry name" value="P-loop containing nucleotide triphosphate hydrolases"/>
    <property type="match status" value="1"/>
</dbReference>
<dbReference type="SMART" id="SM00320">
    <property type="entry name" value="WD40"/>
    <property type="match status" value="13"/>
</dbReference>
<dbReference type="PROSITE" id="PS00061">
    <property type="entry name" value="ADH_SHORT"/>
    <property type="match status" value="1"/>
</dbReference>
<dbReference type="PROSITE" id="PS50082">
    <property type="entry name" value="WD_REPEATS_2"/>
    <property type="match status" value="10"/>
</dbReference>
<keyword evidence="1 4" id="KW-0853">WD repeat</keyword>
<sequence>MVAGAGFVIKFTNQCVIVTGGNRGIGYAFTRAVAGAGANVAVIYRSHPDAEEVVEKVGKEFGVKAKAYKCDVSNSELIEKTIRQIEKDMGNITGLIANAGVSVVKPALELTQKDFNYVYDTNVFGVFNTCRSVAKLWIEHKTKGSMVVTSSMSSQIINVTDVASPLTQVFYNSSKAAVSNLVKGMAAEWASNGIRVNTLSPGYVNTDQTQHMDKKIRDNQARQLPLKRFAEAEEMTGQAILLLSDYASYMTGGEYFVDGQEEQQTKPRKRDIFLKPFRRSKSSRTPSPSLPISQSGAPPEHGLGSTSTGNPQPGRSDRPIPENECPPLPAIHLVLPSEAEAALVINTSQVGLANTTEALGDSWEATQEGGRQASASPRLGRTIYEGVKTTLQKVVEVSDVFPPLKSTAAGLLAICNAIDAYDDNKDEFEKLLKRVEALSRIMESCPEDVDEISSEVKDRISGLARTIEEHTQILGAKLNPARSTAERVFLHPQDRQTIAKITQEIRFAVEIAMFEVTMENGVRMLQAVKKVDWLKEDFKVFVGANKRIMGNIEETVNKLRRSDLLKKLGEVNGAEFGNSKRGPGCIPGTRISLLAKLLSWAEDLSSPNLCWLSGPAGTGKTAVSKTLCAQLNERNVLGASFFCSLKEKDQRDVYLIIPTLARILADLRPEFGDALERVLESDKACRNPTEMTPHDQYSKLMVQPAKEVFEANGEVLVLCVDALDECEDKDATRLFLDAVLRQEPHIPLKVFLTSRPEGHLREAFQFSSHHQHFRLHDIEWHIVQADITLFLATRLKGINAIYDHYRTSWPPPEIGIIAEFCGPLFIVAFTAYKYIHTSTGNCLKRFQEFAQRSSDLKLQGIDLLYDHILSQAYDDLDEDEAVLVHSCLSLLVSAAFPLSVYDYAQLIGTDTGAIREAFKSLHSVVQAPNGNDDQAIISIYHASFVDHLTSKKRLGERWSIEIHIAHSEIASACLALMESMLCFGISGAQTSYRSNYDQPEPLRLASELDYACGTWLWHVSMTQVLGPLQRKLSDFLKGENLLYWLEGLSVVRRVADVIGLTLALLQKISQTAIPKDLQQLMDDVGNFLRNFWTPISHSVPHLYLSALPFFAATGVSSSISFQKFPSVPTVHRRPRKGGEIVTFHCGDSDLLHFSFTDGGKYIRSVLVDGTILVSNAQTGDRLSSRIVTGILGPGRLCRAEFSPDFKVVAIGVWDDYPIFMLDVQTGELVTKPLVHTDFIRALAFSPTGGYLVSGSDDNIVRVWDCRTGDLVLNPMEGHTEGVSSVAFSPDSRLIASGSFDGTARVWNAQTGLLALEPLTGHSGYVWRVIFSPDGKRLASCSADQTIRMWDVETGDLVFQPMEGHHDIVRSIAFSPNGQYIASGSDDLTIRIWDAETGLQVAEPIRGCRLTIVHLVYSPDGRHIVSGHSQFFSFQMWEVHIPRRAAEASCSHTSSVNSVLFSPDGRTIASSSRDGTIRFWDTHTGSPIANPIDVESNVRSLAFTSDGLLLSASDDLLVRLWDLKGAPSLIQKFSGHTDTIWSVASSPDCRYVASSSEDGMVHIWDAQTADQVNEPICYEERVPSLSFSADGRSIACSAPSGNAIALWNISNREEFQQRFVGHREQINSIAFSPCGKLIVSGANDKSIRLWDAQTGAPVLPPMEGHTDRVTFVAFSPDGEIIVSGSWDKTVGLWSSRSGASICFLKGHVDFVTSVAFAPDGEHIVSGACDNSIRLWKTSPLLSAHHLVPGAELDPKKYSFLDDYPTGALTLDDDGWIRNRTGDLLLWVPSNFRDGLFFHPALVHMITNISTTKVELLDAVYHGEEWRECRNVAPEGDGRPWPIYPMPAPFYHDSDSPLAGFFEMAEERYSSESALMAEDC</sequence>
<evidence type="ECO:0000256" key="1">
    <source>
        <dbReference type="ARBA" id="ARBA00022574"/>
    </source>
</evidence>
<protein>
    <recommendedName>
        <fullName evidence="6">Nephrocystin 3-like N-terminal domain-containing protein</fullName>
    </recommendedName>
</protein>
<dbReference type="PROSITE" id="PS00678">
    <property type="entry name" value="WD_REPEATS_1"/>
    <property type="match status" value="7"/>
</dbReference>
<dbReference type="CDD" id="cd00200">
    <property type="entry name" value="WD40"/>
    <property type="match status" value="2"/>
</dbReference>
<feature type="repeat" description="WD" evidence="4">
    <location>
        <begin position="1532"/>
        <end position="1573"/>
    </location>
</feature>
<evidence type="ECO:0000259" key="6">
    <source>
        <dbReference type="Pfam" id="PF24883"/>
    </source>
</evidence>
<proteinExistence type="predicted"/>
<dbReference type="InterPro" id="IPR015943">
    <property type="entry name" value="WD40/YVTN_repeat-like_dom_sf"/>
</dbReference>
<dbReference type="PANTHER" id="PTHR19848">
    <property type="entry name" value="WD40 REPEAT PROTEIN"/>
    <property type="match status" value="1"/>
</dbReference>
<reference evidence="7 8" key="1">
    <citation type="journal article" date="2020" name="ISME J.">
        <title>Uncovering the hidden diversity of litter-decomposition mechanisms in mushroom-forming fungi.</title>
        <authorList>
            <person name="Floudas D."/>
            <person name="Bentzer J."/>
            <person name="Ahren D."/>
            <person name="Johansson T."/>
            <person name="Persson P."/>
            <person name="Tunlid A."/>
        </authorList>
    </citation>
    <scope>NUCLEOTIDE SEQUENCE [LARGE SCALE GENOMIC DNA]</scope>
    <source>
        <strain evidence="7 8">CBS 175.51</strain>
    </source>
</reference>
<dbReference type="EMBL" id="JAACJK010000009">
    <property type="protein sequence ID" value="KAF5339150.1"/>
    <property type="molecule type" value="Genomic_DNA"/>
</dbReference>
<evidence type="ECO:0000256" key="2">
    <source>
        <dbReference type="ARBA" id="ARBA00022737"/>
    </source>
</evidence>
<dbReference type="SUPFAM" id="SSF69304">
    <property type="entry name" value="Tricorn protease N-terminal domain"/>
    <property type="match status" value="1"/>
</dbReference>
<dbReference type="PRINTS" id="PR00320">
    <property type="entry name" value="GPROTEINBRPT"/>
</dbReference>
<dbReference type="InterPro" id="IPR020472">
    <property type="entry name" value="WD40_PAC1"/>
</dbReference>
<keyword evidence="2" id="KW-0677">Repeat</keyword>
<dbReference type="Pfam" id="PF13561">
    <property type="entry name" value="adh_short_C2"/>
    <property type="match status" value="1"/>
</dbReference>
<dbReference type="PRINTS" id="PR00081">
    <property type="entry name" value="GDHRDH"/>
</dbReference>
<dbReference type="Pfam" id="PF24883">
    <property type="entry name" value="NPHP3_N"/>
    <property type="match status" value="1"/>
</dbReference>
<feature type="repeat" description="WD" evidence="4">
    <location>
        <begin position="1661"/>
        <end position="1702"/>
    </location>
</feature>
<keyword evidence="3" id="KW-0521">NADP</keyword>
<organism evidence="7 8">
    <name type="scientific">Ephemerocybe angulata</name>
    <dbReference type="NCBI Taxonomy" id="980116"/>
    <lineage>
        <taxon>Eukaryota</taxon>
        <taxon>Fungi</taxon>
        <taxon>Dikarya</taxon>
        <taxon>Basidiomycota</taxon>
        <taxon>Agaricomycotina</taxon>
        <taxon>Agaricomycetes</taxon>
        <taxon>Agaricomycetidae</taxon>
        <taxon>Agaricales</taxon>
        <taxon>Agaricineae</taxon>
        <taxon>Psathyrellaceae</taxon>
        <taxon>Ephemerocybe</taxon>
    </lineage>
</organism>
<feature type="region of interest" description="Disordered" evidence="5">
    <location>
        <begin position="258"/>
        <end position="327"/>
    </location>
</feature>
<dbReference type="OrthoDB" id="1888931at2759"/>
<name>A0A8H5CC75_9AGAR</name>
<accession>A0A8H5CC75</accession>
<feature type="repeat" description="WD" evidence="4">
    <location>
        <begin position="1235"/>
        <end position="1273"/>
    </location>
</feature>
<feature type="repeat" description="WD" evidence="4">
    <location>
        <begin position="1318"/>
        <end position="1359"/>
    </location>
</feature>
<dbReference type="InterPro" id="IPR027417">
    <property type="entry name" value="P-loop_NTPase"/>
</dbReference>
<dbReference type="SUPFAM" id="SSF52540">
    <property type="entry name" value="P-loop containing nucleoside triphosphate hydrolases"/>
    <property type="match status" value="1"/>
</dbReference>
<evidence type="ECO:0000313" key="7">
    <source>
        <dbReference type="EMBL" id="KAF5339150.1"/>
    </source>
</evidence>
<dbReference type="Pfam" id="PF00400">
    <property type="entry name" value="WD40"/>
    <property type="match status" value="10"/>
</dbReference>
<comment type="caution">
    <text evidence="7">The sequence shown here is derived from an EMBL/GenBank/DDBJ whole genome shotgun (WGS) entry which is preliminary data.</text>
</comment>
<feature type="repeat" description="WD" evidence="4">
    <location>
        <begin position="1275"/>
        <end position="1316"/>
    </location>
</feature>
<dbReference type="InterPro" id="IPR020904">
    <property type="entry name" value="Sc_DH/Rdtase_CS"/>
</dbReference>
<dbReference type="Proteomes" id="UP000541558">
    <property type="component" value="Unassembled WGS sequence"/>
</dbReference>
<keyword evidence="8" id="KW-1185">Reference proteome</keyword>
<dbReference type="InterPro" id="IPR056884">
    <property type="entry name" value="NPHP3-like_N"/>
</dbReference>
<evidence type="ECO:0000256" key="5">
    <source>
        <dbReference type="SAM" id="MobiDB-lite"/>
    </source>
</evidence>
<feature type="repeat" description="WD" evidence="4">
    <location>
        <begin position="1703"/>
        <end position="1735"/>
    </location>
</feature>
<dbReference type="CDD" id="cd21037">
    <property type="entry name" value="MLKL_NTD"/>
    <property type="match status" value="1"/>
</dbReference>
<feature type="repeat" description="WD" evidence="4">
    <location>
        <begin position="1618"/>
        <end position="1659"/>
    </location>
</feature>